<dbReference type="EMBL" id="HACG01014663">
    <property type="protein sequence ID" value="CEK61528.1"/>
    <property type="molecule type" value="Transcribed_RNA"/>
</dbReference>
<sequence>MMIYENNNMEENICRASTDCCHTEVSRNTLVEFSPCRMCMYRVVSTSDILTCVLGMMISLVPGRAESSAFGVGDKRTTPTDEEEEVHC</sequence>
<gene>
    <name evidence="2" type="primary">ORF42515</name>
</gene>
<evidence type="ECO:0000313" key="2">
    <source>
        <dbReference type="EMBL" id="CEK61528.1"/>
    </source>
</evidence>
<name>A0A0B6YZ65_9EUPU</name>
<organism evidence="2">
    <name type="scientific">Arion vulgaris</name>
    <dbReference type="NCBI Taxonomy" id="1028688"/>
    <lineage>
        <taxon>Eukaryota</taxon>
        <taxon>Metazoa</taxon>
        <taxon>Spiralia</taxon>
        <taxon>Lophotrochozoa</taxon>
        <taxon>Mollusca</taxon>
        <taxon>Gastropoda</taxon>
        <taxon>Heterobranchia</taxon>
        <taxon>Euthyneura</taxon>
        <taxon>Panpulmonata</taxon>
        <taxon>Eupulmonata</taxon>
        <taxon>Stylommatophora</taxon>
        <taxon>Helicina</taxon>
        <taxon>Arionoidea</taxon>
        <taxon>Arionidae</taxon>
        <taxon>Arion</taxon>
    </lineage>
</organism>
<feature type="non-terminal residue" evidence="2">
    <location>
        <position position="88"/>
    </location>
</feature>
<feature type="region of interest" description="Disordered" evidence="1">
    <location>
        <begin position="67"/>
        <end position="88"/>
    </location>
</feature>
<proteinExistence type="predicted"/>
<dbReference type="AlphaFoldDB" id="A0A0B6YZ65"/>
<evidence type="ECO:0000256" key="1">
    <source>
        <dbReference type="SAM" id="MobiDB-lite"/>
    </source>
</evidence>
<reference evidence="2" key="1">
    <citation type="submission" date="2014-12" db="EMBL/GenBank/DDBJ databases">
        <title>Insight into the proteome of Arion vulgaris.</title>
        <authorList>
            <person name="Aradska J."/>
            <person name="Bulat T."/>
            <person name="Smidak R."/>
            <person name="Sarate P."/>
            <person name="Gangsoo J."/>
            <person name="Sialana F."/>
            <person name="Bilban M."/>
            <person name="Lubec G."/>
        </authorList>
    </citation>
    <scope>NUCLEOTIDE SEQUENCE</scope>
    <source>
        <tissue evidence="2">Skin</tissue>
    </source>
</reference>
<accession>A0A0B6YZ65</accession>
<protein>
    <submittedName>
        <fullName evidence="2">Uncharacterized protein</fullName>
    </submittedName>
</protein>